<evidence type="ECO:0000313" key="3">
    <source>
        <dbReference type="Proteomes" id="UP000263900"/>
    </source>
</evidence>
<keyword evidence="1" id="KW-1133">Transmembrane helix</keyword>
<evidence type="ECO:0000313" key="2">
    <source>
        <dbReference type="EMBL" id="AXY73661.1"/>
    </source>
</evidence>
<dbReference type="EMBL" id="CP032157">
    <property type="protein sequence ID" value="AXY73661.1"/>
    <property type="molecule type" value="Genomic_DNA"/>
</dbReference>
<organism evidence="2 3">
    <name type="scientific">Paraflavitalea soli</name>
    <dbReference type="NCBI Taxonomy" id="2315862"/>
    <lineage>
        <taxon>Bacteria</taxon>
        <taxon>Pseudomonadati</taxon>
        <taxon>Bacteroidota</taxon>
        <taxon>Chitinophagia</taxon>
        <taxon>Chitinophagales</taxon>
        <taxon>Chitinophagaceae</taxon>
        <taxon>Paraflavitalea</taxon>
    </lineage>
</organism>
<proteinExistence type="predicted"/>
<dbReference type="KEGG" id="pseg:D3H65_06585"/>
<sequence>MSTGFRFFVENYKSMKIKGRYEVEFDRKDWWCIIVLFVLVAGIIVGNTAVNDFLKDLFKR</sequence>
<protein>
    <submittedName>
        <fullName evidence="2">Uncharacterized protein</fullName>
    </submittedName>
</protein>
<gene>
    <name evidence="2" type="ORF">D3H65_06585</name>
</gene>
<keyword evidence="1" id="KW-0812">Transmembrane</keyword>
<accession>A0A3B7MT43</accession>
<keyword evidence="3" id="KW-1185">Reference proteome</keyword>
<keyword evidence="1" id="KW-0472">Membrane</keyword>
<evidence type="ECO:0000256" key="1">
    <source>
        <dbReference type="SAM" id="Phobius"/>
    </source>
</evidence>
<reference evidence="2 3" key="1">
    <citation type="submission" date="2018-09" db="EMBL/GenBank/DDBJ databases">
        <title>Genome sequencing of strain 6GH32-13.</title>
        <authorList>
            <person name="Weon H.-Y."/>
            <person name="Heo J."/>
            <person name="Kwon S.-W."/>
        </authorList>
    </citation>
    <scope>NUCLEOTIDE SEQUENCE [LARGE SCALE GENOMIC DNA]</scope>
    <source>
        <strain evidence="2 3">5GH32-13</strain>
    </source>
</reference>
<dbReference type="AlphaFoldDB" id="A0A3B7MT43"/>
<dbReference type="Proteomes" id="UP000263900">
    <property type="component" value="Chromosome"/>
</dbReference>
<feature type="transmembrane region" description="Helical" evidence="1">
    <location>
        <begin position="30"/>
        <end position="50"/>
    </location>
</feature>
<name>A0A3B7MT43_9BACT</name>